<name>A0A565BH34_9BRAS</name>
<organism evidence="2 3">
    <name type="scientific">Arabis nemorensis</name>
    <dbReference type="NCBI Taxonomy" id="586526"/>
    <lineage>
        <taxon>Eukaryota</taxon>
        <taxon>Viridiplantae</taxon>
        <taxon>Streptophyta</taxon>
        <taxon>Embryophyta</taxon>
        <taxon>Tracheophyta</taxon>
        <taxon>Spermatophyta</taxon>
        <taxon>Magnoliopsida</taxon>
        <taxon>eudicotyledons</taxon>
        <taxon>Gunneridae</taxon>
        <taxon>Pentapetalae</taxon>
        <taxon>rosids</taxon>
        <taxon>malvids</taxon>
        <taxon>Brassicales</taxon>
        <taxon>Brassicaceae</taxon>
        <taxon>Arabideae</taxon>
        <taxon>Arabis</taxon>
    </lineage>
</organism>
<sequence>MGGGACKELHKGFLDCVHEAGYGTNKCGEQVVKVFNCMCSHPDYYKLMVAVMKYVEEHVLREHGAYVARKQAFMDECRRFL</sequence>
<comment type="caution">
    <text evidence="2">The sequence shown here is derived from an EMBL/GenBank/DDBJ whole genome shotgun (WGS) entry which is preliminary data.</text>
</comment>
<evidence type="ECO:0000313" key="3">
    <source>
        <dbReference type="Proteomes" id="UP000489600"/>
    </source>
</evidence>
<dbReference type="SUPFAM" id="SSF47072">
    <property type="entry name" value="Cysteine alpha-hairpin motif"/>
    <property type="match status" value="1"/>
</dbReference>
<dbReference type="AlphaFoldDB" id="A0A565BH34"/>
<gene>
    <name evidence="2" type="ORF">ANE_LOCUS10616</name>
</gene>
<dbReference type="InterPro" id="IPR012891">
    <property type="entry name" value="GCK_dom"/>
</dbReference>
<dbReference type="InterPro" id="IPR009069">
    <property type="entry name" value="Cys_alpha_HP_mot_SF"/>
</dbReference>
<dbReference type="EMBL" id="CABITT030000004">
    <property type="protein sequence ID" value="VVB00172.1"/>
    <property type="molecule type" value="Genomic_DNA"/>
</dbReference>
<accession>A0A565BH34</accession>
<dbReference type="SMART" id="SM01227">
    <property type="entry name" value="GCK"/>
    <property type="match status" value="1"/>
</dbReference>
<keyword evidence="3" id="KW-1185">Reference proteome</keyword>
<reference evidence="2" key="1">
    <citation type="submission" date="2019-07" db="EMBL/GenBank/DDBJ databases">
        <authorList>
            <person name="Dittberner H."/>
        </authorList>
    </citation>
    <scope>NUCLEOTIDE SEQUENCE [LARGE SCALE GENOMIC DNA]</scope>
</reference>
<protein>
    <recommendedName>
        <fullName evidence="1">GCK domain-containing protein</fullName>
    </recommendedName>
</protein>
<proteinExistence type="predicted"/>
<feature type="domain" description="GCK" evidence="1">
    <location>
        <begin position="1"/>
        <end position="63"/>
    </location>
</feature>
<evidence type="ECO:0000259" key="1">
    <source>
        <dbReference type="SMART" id="SM01227"/>
    </source>
</evidence>
<dbReference type="Proteomes" id="UP000489600">
    <property type="component" value="Unassembled WGS sequence"/>
</dbReference>
<dbReference type="Pfam" id="PF07802">
    <property type="entry name" value="GCK"/>
    <property type="match status" value="1"/>
</dbReference>
<evidence type="ECO:0000313" key="2">
    <source>
        <dbReference type="EMBL" id="VVB00172.1"/>
    </source>
</evidence>